<dbReference type="CDD" id="cd08760">
    <property type="entry name" value="Cyt_b561_FRRS1_like"/>
    <property type="match status" value="1"/>
</dbReference>
<keyword evidence="9" id="KW-0408">Iron</keyword>
<keyword evidence="8 12" id="KW-1133">Transmembrane helix</keyword>
<dbReference type="PANTHER" id="PTHR15422">
    <property type="entry name" value="OS05G0565100 PROTEIN"/>
    <property type="match status" value="1"/>
</dbReference>
<dbReference type="SMART" id="SM00665">
    <property type="entry name" value="B561"/>
    <property type="match status" value="1"/>
</dbReference>
<dbReference type="InterPro" id="IPR045150">
    <property type="entry name" value="CYB561D1/2"/>
</dbReference>
<dbReference type="EMBL" id="JAMFMB010000002">
    <property type="protein sequence ID" value="MCL6282488.1"/>
    <property type="molecule type" value="Genomic_DNA"/>
</dbReference>
<evidence type="ECO:0000256" key="3">
    <source>
        <dbReference type="ARBA" id="ARBA00022448"/>
    </source>
</evidence>
<feature type="transmembrane region" description="Helical" evidence="12">
    <location>
        <begin position="98"/>
        <end position="116"/>
    </location>
</feature>
<comment type="cofactor">
    <cofactor evidence="1">
        <name>heme b</name>
        <dbReference type="ChEBI" id="CHEBI:60344"/>
    </cofactor>
</comment>
<keyword evidence="3" id="KW-0813">Transport</keyword>
<evidence type="ECO:0000313" key="15">
    <source>
        <dbReference type="Proteomes" id="UP001203880"/>
    </source>
</evidence>
<evidence type="ECO:0000256" key="1">
    <source>
        <dbReference type="ARBA" id="ARBA00001970"/>
    </source>
</evidence>
<evidence type="ECO:0000256" key="4">
    <source>
        <dbReference type="ARBA" id="ARBA00022617"/>
    </source>
</evidence>
<dbReference type="Proteomes" id="UP001203880">
    <property type="component" value="Unassembled WGS sequence"/>
</dbReference>
<proteinExistence type="predicted"/>
<feature type="transmembrane region" description="Helical" evidence="12">
    <location>
        <begin position="176"/>
        <end position="196"/>
    </location>
</feature>
<sequence>MWDWLTSPIDPGRAHEVGFAISWHARCMVLGWGVLAPLAVIAARFFKVLPGQDWPKELDNQRWWRAHWIGQALVVGLSIFGLALVLPSRGDAMSLHNWLGYLVLVTMVVQVLLGVFRGTKGGPTAPAADGSPRGDHYDMTTRRQAFEILHKLIGYALLLLAILTIALGLWKANAPIWMWLVVLVWWAGLIAGFILLQRRGMAVDTYQAIWGNDPDHPGNRRHAPGWGMRRFDKTTGKGDTRCSE</sequence>
<feature type="transmembrane region" description="Helical" evidence="12">
    <location>
        <begin position="152"/>
        <end position="170"/>
    </location>
</feature>
<keyword evidence="10 12" id="KW-0472">Membrane</keyword>
<name>A0ABT0PXY8_9RHOB</name>
<evidence type="ECO:0000256" key="11">
    <source>
        <dbReference type="SAM" id="MobiDB-lite"/>
    </source>
</evidence>
<evidence type="ECO:0000256" key="12">
    <source>
        <dbReference type="SAM" id="Phobius"/>
    </source>
</evidence>
<dbReference type="PROSITE" id="PS50939">
    <property type="entry name" value="CYTOCHROME_B561"/>
    <property type="match status" value="1"/>
</dbReference>
<feature type="transmembrane region" description="Helical" evidence="12">
    <location>
        <begin position="20"/>
        <end position="46"/>
    </location>
</feature>
<feature type="compositionally biased region" description="Basic and acidic residues" evidence="11">
    <location>
        <begin position="229"/>
        <end position="244"/>
    </location>
</feature>
<reference evidence="14" key="1">
    <citation type="submission" date="2022-05" db="EMBL/GenBank/DDBJ databases">
        <authorList>
            <person name="Park J.-S."/>
        </authorList>
    </citation>
    <scope>NUCLEOTIDE SEQUENCE</scope>
    <source>
        <strain evidence="14">2012CJ41-6</strain>
    </source>
</reference>
<dbReference type="PANTHER" id="PTHR15422:SF24">
    <property type="entry name" value="DOMON RELATED DOMAIN-CONTAINING PROTEIN"/>
    <property type="match status" value="1"/>
</dbReference>
<evidence type="ECO:0000259" key="13">
    <source>
        <dbReference type="PROSITE" id="PS50939"/>
    </source>
</evidence>
<keyword evidence="15" id="KW-1185">Reference proteome</keyword>
<evidence type="ECO:0000256" key="2">
    <source>
        <dbReference type="ARBA" id="ARBA00004141"/>
    </source>
</evidence>
<dbReference type="RefSeq" id="WP_249706673.1">
    <property type="nucleotide sequence ID" value="NZ_JAMFMB010000002.1"/>
</dbReference>
<keyword evidence="6" id="KW-0479">Metal-binding</keyword>
<organism evidence="14 15">
    <name type="scientific">Ruegeria spongiae</name>
    <dbReference type="NCBI Taxonomy" id="2942209"/>
    <lineage>
        <taxon>Bacteria</taxon>
        <taxon>Pseudomonadati</taxon>
        <taxon>Pseudomonadota</taxon>
        <taxon>Alphaproteobacteria</taxon>
        <taxon>Rhodobacterales</taxon>
        <taxon>Roseobacteraceae</taxon>
        <taxon>Ruegeria</taxon>
    </lineage>
</organism>
<keyword evidence="5 12" id="KW-0812">Transmembrane</keyword>
<keyword evidence="4" id="KW-0349">Heme</keyword>
<evidence type="ECO:0000256" key="5">
    <source>
        <dbReference type="ARBA" id="ARBA00022692"/>
    </source>
</evidence>
<feature type="transmembrane region" description="Helical" evidence="12">
    <location>
        <begin position="66"/>
        <end position="86"/>
    </location>
</feature>
<evidence type="ECO:0000256" key="10">
    <source>
        <dbReference type="ARBA" id="ARBA00023136"/>
    </source>
</evidence>
<evidence type="ECO:0000256" key="6">
    <source>
        <dbReference type="ARBA" id="ARBA00022723"/>
    </source>
</evidence>
<dbReference type="Pfam" id="PF03188">
    <property type="entry name" value="Cytochrom_B561"/>
    <property type="match status" value="1"/>
</dbReference>
<gene>
    <name evidence="14" type="ORF">M3P21_03005</name>
</gene>
<dbReference type="Gene3D" id="1.20.120.1770">
    <property type="match status" value="1"/>
</dbReference>
<evidence type="ECO:0000256" key="8">
    <source>
        <dbReference type="ARBA" id="ARBA00022989"/>
    </source>
</evidence>
<evidence type="ECO:0000256" key="9">
    <source>
        <dbReference type="ARBA" id="ARBA00023004"/>
    </source>
</evidence>
<dbReference type="InterPro" id="IPR006593">
    <property type="entry name" value="Cyt_b561/ferric_Rdtase_TM"/>
</dbReference>
<comment type="subcellular location">
    <subcellularLocation>
        <location evidence="2">Membrane</location>
        <topology evidence="2">Multi-pass membrane protein</topology>
    </subcellularLocation>
</comment>
<evidence type="ECO:0000256" key="7">
    <source>
        <dbReference type="ARBA" id="ARBA00022982"/>
    </source>
</evidence>
<accession>A0ABT0PXY8</accession>
<feature type="domain" description="Cytochrome b561" evidence="13">
    <location>
        <begin position="1"/>
        <end position="206"/>
    </location>
</feature>
<protein>
    <submittedName>
        <fullName evidence="14">Cytochrome b561 domain-containing protein</fullName>
    </submittedName>
</protein>
<comment type="caution">
    <text evidence="14">The sequence shown here is derived from an EMBL/GenBank/DDBJ whole genome shotgun (WGS) entry which is preliminary data.</text>
</comment>
<evidence type="ECO:0000313" key="14">
    <source>
        <dbReference type="EMBL" id="MCL6282488.1"/>
    </source>
</evidence>
<keyword evidence="7" id="KW-0249">Electron transport</keyword>
<feature type="region of interest" description="Disordered" evidence="11">
    <location>
        <begin position="217"/>
        <end position="244"/>
    </location>
</feature>